<evidence type="ECO:0000313" key="3">
    <source>
        <dbReference type="Proteomes" id="UP000029665"/>
    </source>
</evidence>
<protein>
    <recommendedName>
        <fullName evidence="1">Protein kinase domain-containing protein</fullName>
    </recommendedName>
</protein>
<dbReference type="GO" id="GO:0004672">
    <property type="term" value="F:protein kinase activity"/>
    <property type="evidence" value="ECO:0007669"/>
    <property type="project" value="InterPro"/>
</dbReference>
<keyword evidence="3" id="KW-1185">Reference proteome</keyword>
<evidence type="ECO:0000259" key="1">
    <source>
        <dbReference type="PROSITE" id="PS50011"/>
    </source>
</evidence>
<dbReference type="InterPro" id="IPR011009">
    <property type="entry name" value="Kinase-like_dom_sf"/>
</dbReference>
<dbReference type="OMA" id="SVEHAIN"/>
<gene>
    <name evidence="2" type="ORF">BN946_scf184979.g1</name>
</gene>
<dbReference type="STRING" id="5643.A0A060SJU1"/>
<comment type="caution">
    <text evidence="2">The sequence shown here is derived from an EMBL/GenBank/DDBJ whole genome shotgun (WGS) entry which is preliminary data.</text>
</comment>
<evidence type="ECO:0000313" key="2">
    <source>
        <dbReference type="EMBL" id="CDO74446.1"/>
    </source>
</evidence>
<proteinExistence type="predicted"/>
<dbReference type="Gene3D" id="1.10.510.10">
    <property type="entry name" value="Transferase(Phosphotransferase) domain 1"/>
    <property type="match status" value="1"/>
</dbReference>
<organism evidence="2 3">
    <name type="scientific">Pycnoporus cinnabarinus</name>
    <name type="common">Cinnabar-red polypore</name>
    <name type="synonym">Trametes cinnabarina</name>
    <dbReference type="NCBI Taxonomy" id="5643"/>
    <lineage>
        <taxon>Eukaryota</taxon>
        <taxon>Fungi</taxon>
        <taxon>Dikarya</taxon>
        <taxon>Basidiomycota</taxon>
        <taxon>Agaricomycotina</taxon>
        <taxon>Agaricomycetes</taxon>
        <taxon>Polyporales</taxon>
        <taxon>Polyporaceae</taxon>
        <taxon>Trametes</taxon>
    </lineage>
</organism>
<accession>A0A060SJU1</accession>
<dbReference type="GO" id="GO:0005524">
    <property type="term" value="F:ATP binding"/>
    <property type="evidence" value="ECO:0007669"/>
    <property type="project" value="InterPro"/>
</dbReference>
<dbReference type="HOGENOM" id="CLU_394901_0_0_1"/>
<dbReference type="SUPFAM" id="SSF56112">
    <property type="entry name" value="Protein kinase-like (PK-like)"/>
    <property type="match status" value="1"/>
</dbReference>
<dbReference type="PROSITE" id="PS50011">
    <property type="entry name" value="PROTEIN_KINASE_DOM"/>
    <property type="match status" value="1"/>
</dbReference>
<dbReference type="InterPro" id="IPR000719">
    <property type="entry name" value="Prot_kinase_dom"/>
</dbReference>
<reference evidence="2" key="1">
    <citation type="submission" date="2014-01" db="EMBL/GenBank/DDBJ databases">
        <title>The genome of the white-rot fungus Pycnoporus cinnabarinus: a basidiomycete model with a versatile arsenal for lignocellulosic biomass breakdown.</title>
        <authorList>
            <person name="Levasseur A."/>
            <person name="Lomascolo A."/>
            <person name="Ruiz-Duenas F.J."/>
            <person name="Uzan E."/>
            <person name="Piumi F."/>
            <person name="Kues U."/>
            <person name="Ram A.F.J."/>
            <person name="Murat C."/>
            <person name="Haon M."/>
            <person name="Benoit I."/>
            <person name="Arfi Y."/>
            <person name="Chevret D."/>
            <person name="Drula E."/>
            <person name="Kwon M.J."/>
            <person name="Gouret P."/>
            <person name="Lesage-Meessen L."/>
            <person name="Lombard V."/>
            <person name="Mariette J."/>
            <person name="Noirot C."/>
            <person name="Park J."/>
            <person name="Patyshakuliyeva A."/>
            <person name="Wieneger R.A.B."/>
            <person name="Wosten H.A.B."/>
            <person name="Martin F."/>
            <person name="Coutinho P.M."/>
            <person name="de Vries R."/>
            <person name="Martinez A.T."/>
            <person name="Klopp C."/>
            <person name="Pontarotti P."/>
            <person name="Henrissat B."/>
            <person name="Record E."/>
        </authorList>
    </citation>
    <scope>NUCLEOTIDE SEQUENCE [LARGE SCALE GENOMIC DNA]</scope>
    <source>
        <strain evidence="2">BRFM137</strain>
    </source>
</reference>
<name>A0A060SJU1_PYCCI</name>
<dbReference type="EMBL" id="CCBP010000174">
    <property type="protein sequence ID" value="CDO74446.1"/>
    <property type="molecule type" value="Genomic_DNA"/>
</dbReference>
<dbReference type="OrthoDB" id="2722301at2759"/>
<dbReference type="Proteomes" id="UP000029665">
    <property type="component" value="Unassembled WGS sequence"/>
</dbReference>
<sequence>MHYFWDHFRTPLHSLGIDLNELRGYAWVLPASTPTPPSSLPYATRCSHELPTLHYIMQLWSHLASGRDARQQDVVIKVVDDDTMESQIYRTLTTCQELYGAGAFACVLPPTAIIETPYKFAFVTMPTWGSGYSFDEFETVREVLTFMRSTLIGLSFLHNKRIVHRDIHESNIAINWYCYAKEPEIRAQGMREHRRSASVTYALFDFDCALQLPLETSLRDCRRPSWESGYGKVIYHPGDTWQGELDYNPFAFDVACLGNLFIHHFTEAITVVPLLAPLFAQMTTSIVDKRFAAAEALDFLCKIEEGLSPVTLETCVALRSSRTPVVCPDLYWARLSPEVQRQWDSHRPPPLPWSTRILRWLCDRTIGWSFISFSLSEISPDQVRYDQPRDKPLDQQTPWPKNVWLILATKINDDFPAGTPVLITDYLPLTESPTRYAGQSGGQQVHNMANTLYRLKKLATDKHKVFLKSEEMSTRITGSHISSERRGRQDPYATFKPGQLVYIIDEVPDVRSRALNRRFKIPIATRAMIVGPTSKAGMNARLQTADRHILPWVLFYAIQVESSRWVQCQSYGTGAHFRWPTREEAAGLPSSTELPASSYKVVNVDQGDDPTSNRIN</sequence>
<feature type="domain" description="Protein kinase" evidence="1">
    <location>
        <begin position="1"/>
        <end position="326"/>
    </location>
</feature>
<dbReference type="AlphaFoldDB" id="A0A060SJU1"/>